<organism evidence="2 3">
    <name type="scientific">Streptomyces dubilierae</name>
    <dbReference type="NCBI Taxonomy" id="3075533"/>
    <lineage>
        <taxon>Bacteria</taxon>
        <taxon>Bacillati</taxon>
        <taxon>Actinomycetota</taxon>
        <taxon>Actinomycetes</taxon>
        <taxon>Kitasatosporales</taxon>
        <taxon>Streptomycetaceae</taxon>
        <taxon>Streptomyces</taxon>
    </lineage>
</organism>
<protein>
    <submittedName>
        <fullName evidence="2">Uncharacterized protein</fullName>
    </submittedName>
</protein>
<gene>
    <name evidence="2" type="ORF">RM641_00840</name>
</gene>
<sequence>MPENLLPAAFLDFQPRQVIATTNEFVVSGQSEAGAVRLYGSKDGISWYRAEPDEGIPAYVASYLDRVTLAGQVSNGGSLVPAVWRTKNARHWKQPEILPGGVASDEVLAVAHGPRGTILVAHDGGPFSNNTDDGTSAYRGESLRLWTAKGDGPFGQPREVPCPASPTRKPHVSIVADAAGFVVTAACTNRSQYTKRLVVTSHDGTHWAGGPDQFKQQTTETGTSGERGSILVTRTESSDASPGVFLSTLWSRTKGADDWKRGRPLDVGRVPDTGVAPRDQQSLNAVSAVPGGFIAAGRSMDLRHGPVGALWTSRDGRHWIKQSTKKNHFDQVFDLYGAAELHGRYILLGQGALRKPADTNAAARLWIGSNGTAPSLRQEDGPASFTGTWTWGQGSLAIDKAGHFTYRWRLFRDCDSHAAPCDTATVWGGKATGVLKPTEDGRSLRGRLNTTNLPHDPRYREGATMEVKRMPYSAVFVRVDGRDHGYFCDAGPSDSRCIAAHG</sequence>
<feature type="compositionally biased region" description="Low complexity" evidence="1">
    <location>
        <begin position="218"/>
        <end position="227"/>
    </location>
</feature>
<evidence type="ECO:0000313" key="3">
    <source>
        <dbReference type="Proteomes" id="UP001183586"/>
    </source>
</evidence>
<proteinExistence type="predicted"/>
<evidence type="ECO:0000256" key="1">
    <source>
        <dbReference type="SAM" id="MobiDB-lite"/>
    </source>
</evidence>
<evidence type="ECO:0000313" key="2">
    <source>
        <dbReference type="EMBL" id="MDT0385975.1"/>
    </source>
</evidence>
<name>A0ABU2P1J3_9ACTN</name>
<keyword evidence="3" id="KW-1185">Reference proteome</keyword>
<dbReference type="Proteomes" id="UP001183586">
    <property type="component" value="Unassembled WGS sequence"/>
</dbReference>
<feature type="region of interest" description="Disordered" evidence="1">
    <location>
        <begin position="208"/>
        <end position="227"/>
    </location>
</feature>
<dbReference type="EMBL" id="JAVREU010000001">
    <property type="protein sequence ID" value="MDT0385975.1"/>
    <property type="molecule type" value="Genomic_DNA"/>
</dbReference>
<accession>A0ABU2P1J3</accession>
<dbReference type="RefSeq" id="WP_311678141.1">
    <property type="nucleotide sequence ID" value="NZ_JAVREU010000001.1"/>
</dbReference>
<reference evidence="3" key="1">
    <citation type="submission" date="2023-07" db="EMBL/GenBank/DDBJ databases">
        <title>30 novel species of actinomycetes from the DSMZ collection.</title>
        <authorList>
            <person name="Nouioui I."/>
        </authorList>
    </citation>
    <scope>NUCLEOTIDE SEQUENCE [LARGE SCALE GENOMIC DNA]</scope>
    <source>
        <strain evidence="3">DSM 41921</strain>
    </source>
</reference>
<comment type="caution">
    <text evidence="2">The sequence shown here is derived from an EMBL/GenBank/DDBJ whole genome shotgun (WGS) entry which is preliminary data.</text>
</comment>